<dbReference type="GO" id="GO:0046872">
    <property type="term" value="F:metal ion binding"/>
    <property type="evidence" value="ECO:0007669"/>
    <property type="project" value="UniProtKB-KW"/>
</dbReference>
<feature type="binding site" evidence="5">
    <location>
        <position position="65"/>
    </location>
    <ligand>
        <name>a divalent metal cation</name>
        <dbReference type="ChEBI" id="CHEBI:60240"/>
        <label>1</label>
    </ligand>
</feature>
<feature type="binding site" evidence="5">
    <location>
        <position position="231"/>
    </location>
    <ligand>
        <name>a divalent metal cation</name>
        <dbReference type="ChEBI" id="CHEBI:60240"/>
        <label>1</label>
    </ligand>
</feature>
<feature type="binding site" evidence="5">
    <location>
        <position position="64"/>
    </location>
    <ligand>
        <name>a divalent metal cation</name>
        <dbReference type="ChEBI" id="CHEBI:60240"/>
        <label>2</label>
    </ligand>
</feature>
<reference evidence="6 7" key="1">
    <citation type="submission" date="2019-02" db="EMBL/GenBank/DDBJ databases">
        <title>Deep-cultivation of Planctomycetes and their phenomic and genomic characterization uncovers novel biology.</title>
        <authorList>
            <person name="Wiegand S."/>
            <person name="Jogler M."/>
            <person name="Boedeker C."/>
            <person name="Pinto D."/>
            <person name="Vollmers J."/>
            <person name="Rivas-Marin E."/>
            <person name="Kohn T."/>
            <person name="Peeters S.H."/>
            <person name="Heuer A."/>
            <person name="Rast P."/>
            <person name="Oberbeckmann S."/>
            <person name="Bunk B."/>
            <person name="Jeske O."/>
            <person name="Meyerdierks A."/>
            <person name="Storesund J.E."/>
            <person name="Kallscheuer N."/>
            <person name="Luecker S."/>
            <person name="Lage O.M."/>
            <person name="Pohl T."/>
            <person name="Merkel B.J."/>
            <person name="Hornburger P."/>
            <person name="Mueller R.-W."/>
            <person name="Bruemmer F."/>
            <person name="Labrenz M."/>
            <person name="Spormann A.M."/>
            <person name="Op den Camp H."/>
            <person name="Overmann J."/>
            <person name="Amann R."/>
            <person name="Jetten M.S.M."/>
            <person name="Mascher T."/>
            <person name="Medema M.H."/>
            <person name="Devos D.P."/>
            <person name="Kaster A.-K."/>
            <person name="Ovreas L."/>
            <person name="Rohde M."/>
            <person name="Galperin M.Y."/>
            <person name="Jogler C."/>
        </authorList>
    </citation>
    <scope>NUCLEOTIDE SEQUENCE [LARGE SCALE GENOMIC DNA]</scope>
    <source>
        <strain evidence="6 7">Mal48</strain>
    </source>
</reference>
<feature type="binding site" evidence="5">
    <location>
        <position position="103"/>
    </location>
    <ligand>
        <name>a divalent metal cation</name>
        <dbReference type="ChEBI" id="CHEBI:60240"/>
        <label>1</label>
    </ligand>
</feature>
<evidence type="ECO:0000256" key="4">
    <source>
        <dbReference type="ARBA" id="ARBA00022723"/>
    </source>
</evidence>
<dbReference type="Proteomes" id="UP000315724">
    <property type="component" value="Chromosome"/>
</dbReference>
<evidence type="ECO:0000313" key="7">
    <source>
        <dbReference type="Proteomes" id="UP000315724"/>
    </source>
</evidence>
<keyword evidence="4 5" id="KW-0479">Metal-binding</keyword>
<comment type="similarity">
    <text evidence="1">Belongs to the GTP cyclohydrolase I type 2/NIF3 family.</text>
</comment>
<evidence type="ECO:0000313" key="6">
    <source>
        <dbReference type="EMBL" id="QDT32277.1"/>
    </source>
</evidence>
<dbReference type="FunFam" id="3.40.1390.30:FF:000001">
    <property type="entry name" value="GTP cyclohydrolase 1 type 2"/>
    <property type="match status" value="1"/>
</dbReference>
<proteinExistence type="inferred from homology"/>
<dbReference type="KEGG" id="tpol:Mal48_15200"/>
<evidence type="ECO:0000256" key="2">
    <source>
        <dbReference type="ARBA" id="ARBA00011643"/>
    </source>
</evidence>
<comment type="subunit">
    <text evidence="2">Homohexamer.</text>
</comment>
<protein>
    <recommendedName>
        <fullName evidence="3">GTP cyclohydrolase 1 type 2 homolog</fullName>
    </recommendedName>
</protein>
<dbReference type="OrthoDB" id="9792792at2"/>
<dbReference type="PANTHER" id="PTHR13799:SF14">
    <property type="entry name" value="GTP CYCLOHYDROLASE 1 TYPE 2 HOMOLOG"/>
    <property type="match status" value="1"/>
</dbReference>
<dbReference type="PANTHER" id="PTHR13799">
    <property type="entry name" value="NGG1 INTERACTING FACTOR 3"/>
    <property type="match status" value="1"/>
</dbReference>
<sequence length="266" mass="29051">MKLKKLIEYLGEFAPLELAEDWDNVGLLVGDENAEVCRVLTCLTLTPDVVVEAIEHQAELIVSHHPIMFRSINKITSQNSEGRMLLDLVSNKIAVYSPHTAFDSSALGINEQLATDLGLASIKPIRQIEGEAVPPGSGSGRYGKLKHEMELEKFLVHVKKTLQIPFLQYTGGLSQKISTVGVACGSAAEYLQDAARLGCDVLVTGEARFHASLEARSLETAMVLTGHFASERPAVERLAVLLAEEFPNLKTWASEIESDPVQWSVS</sequence>
<dbReference type="RefSeq" id="WP_145197431.1">
    <property type="nucleotide sequence ID" value="NZ_CP036267.1"/>
</dbReference>
<dbReference type="InterPro" id="IPR002678">
    <property type="entry name" value="DUF34/NIF3"/>
</dbReference>
<feature type="binding site" evidence="5">
    <location>
        <position position="227"/>
    </location>
    <ligand>
        <name>a divalent metal cation</name>
        <dbReference type="ChEBI" id="CHEBI:60240"/>
        <label>1</label>
    </ligand>
</feature>
<evidence type="ECO:0000256" key="3">
    <source>
        <dbReference type="ARBA" id="ARBA00022112"/>
    </source>
</evidence>
<dbReference type="EMBL" id="CP036267">
    <property type="protein sequence ID" value="QDT32277.1"/>
    <property type="molecule type" value="Genomic_DNA"/>
</dbReference>
<keyword evidence="7" id="KW-1185">Reference proteome</keyword>
<dbReference type="SUPFAM" id="SSF102705">
    <property type="entry name" value="NIF3 (NGG1p interacting factor 3)-like"/>
    <property type="match status" value="1"/>
</dbReference>
<evidence type="ECO:0000256" key="5">
    <source>
        <dbReference type="PIRSR" id="PIRSR602678-1"/>
    </source>
</evidence>
<dbReference type="AlphaFoldDB" id="A0A517QL67"/>
<gene>
    <name evidence="6" type="ORF">Mal48_15200</name>
</gene>
<dbReference type="GO" id="GO:0016787">
    <property type="term" value="F:hydrolase activity"/>
    <property type="evidence" value="ECO:0007669"/>
    <property type="project" value="UniProtKB-KW"/>
</dbReference>
<dbReference type="InterPro" id="IPR036069">
    <property type="entry name" value="DUF34/NIF3_sf"/>
</dbReference>
<accession>A0A517QL67</accession>
<keyword evidence="6" id="KW-0378">Hydrolase</keyword>
<dbReference type="GO" id="GO:0005737">
    <property type="term" value="C:cytoplasm"/>
    <property type="evidence" value="ECO:0007669"/>
    <property type="project" value="TreeGrafter"/>
</dbReference>
<evidence type="ECO:0000256" key="1">
    <source>
        <dbReference type="ARBA" id="ARBA00006964"/>
    </source>
</evidence>
<dbReference type="Pfam" id="PF01784">
    <property type="entry name" value="DUF34_NIF3"/>
    <property type="match status" value="1"/>
</dbReference>
<organism evidence="6 7">
    <name type="scientific">Thalassoglobus polymorphus</name>
    <dbReference type="NCBI Taxonomy" id="2527994"/>
    <lineage>
        <taxon>Bacteria</taxon>
        <taxon>Pseudomonadati</taxon>
        <taxon>Planctomycetota</taxon>
        <taxon>Planctomycetia</taxon>
        <taxon>Planctomycetales</taxon>
        <taxon>Planctomycetaceae</taxon>
        <taxon>Thalassoglobus</taxon>
    </lineage>
</organism>
<dbReference type="NCBIfam" id="TIGR00486">
    <property type="entry name" value="YbgI_SA1388"/>
    <property type="match status" value="1"/>
</dbReference>
<dbReference type="Gene3D" id="3.40.1390.30">
    <property type="entry name" value="NIF3 (NGG1p interacting factor 3)-like"/>
    <property type="match status" value="2"/>
</dbReference>
<name>A0A517QL67_9PLAN</name>